<dbReference type="Proteomes" id="UP000259765">
    <property type="component" value="Segment"/>
</dbReference>
<evidence type="ECO:0000313" key="2">
    <source>
        <dbReference type="Proteomes" id="UP000259765"/>
    </source>
</evidence>
<gene>
    <name evidence="1" type="ORF">NVP1097O_77</name>
</gene>
<name>A0A2I7R0Q2_9CAUD</name>
<dbReference type="EMBL" id="MG592470">
    <property type="protein sequence ID" value="AUR87223.1"/>
    <property type="molecule type" value="Genomic_DNA"/>
</dbReference>
<protein>
    <submittedName>
        <fullName evidence="1">Uncharacterized protein</fullName>
    </submittedName>
</protein>
<organism evidence="1 2">
    <name type="scientific">Vibrio phage 1.097.O._10N.286.49.B3</name>
    <dbReference type="NCBI Taxonomy" id="1881383"/>
    <lineage>
        <taxon>Viruses</taxon>
        <taxon>Duplodnaviria</taxon>
        <taxon>Heunggongvirae</taxon>
        <taxon>Uroviricota</taxon>
        <taxon>Caudoviricetes</taxon>
        <taxon>Schitoviridae</taxon>
        <taxon>Pontosvirinae</taxon>
        <taxon>Dorisvirus</taxon>
        <taxon>Dorisvirus 49B3</taxon>
    </lineage>
</organism>
<reference evidence="1 2" key="1">
    <citation type="submission" date="2017-11" db="EMBL/GenBank/DDBJ databases">
        <title>A major lineage of nontailed dsDNA viruses as unrecognized killers of marine bacteria.</title>
        <authorList>
            <person name="Kauffman K.M."/>
            <person name="Hussain F.A."/>
            <person name="Yang J."/>
            <person name="Arevalo P."/>
            <person name="Brown J.M."/>
            <person name="Chang W.K."/>
            <person name="VanInsberghe D."/>
            <person name="Elsherbini J."/>
            <person name="Cutler M.B."/>
            <person name="Kelly L."/>
            <person name="Polz M.F."/>
        </authorList>
    </citation>
    <scope>NUCLEOTIDE SEQUENCE [LARGE SCALE GENOMIC DNA]</scope>
</reference>
<accession>A0A2I7R0Q2</accession>
<proteinExistence type="predicted"/>
<keyword evidence="2" id="KW-1185">Reference proteome</keyword>
<evidence type="ECO:0000313" key="1">
    <source>
        <dbReference type="EMBL" id="AUR87223.1"/>
    </source>
</evidence>
<sequence length="169" mass="19762">MDCAKREIPIRRRLRSPMANIKYKKFPAKVDGKNSPAYTRWTGMMRRCYKGTDPTYADCSVVPEWHDYEVFAEWFYQQDWEGKELDKDSLIKGNRVYGPDTCTLLTKQENLIPTNTGNYSNNTSGYKGIGWHKPKGMWRVRVAQKHVGYFEYITEAVIARDAAVKEQYK</sequence>